<protein>
    <submittedName>
        <fullName evidence="2">Uncharacterized protein</fullName>
    </submittedName>
</protein>
<proteinExistence type="predicted"/>
<dbReference type="InterPro" id="IPR018247">
    <property type="entry name" value="EF_Hand_1_Ca_BS"/>
</dbReference>
<reference evidence="2 3" key="1">
    <citation type="submission" date="2022-11" db="EMBL/GenBank/DDBJ databases">
        <title>Minimal conservation of predation-associated metabolite biosynthetic gene clusters underscores biosynthetic potential of Myxococcota including descriptions for ten novel species: Archangium lansinium sp. nov., Myxococcus landrumus sp. nov., Nannocystis bai.</title>
        <authorList>
            <person name="Ahearne A."/>
            <person name="Stevens C."/>
            <person name="Dowd S."/>
        </authorList>
    </citation>
    <scope>NUCLEOTIDE SEQUENCE [LARGE SCALE GENOMIC DNA]</scope>
    <source>
        <strain evidence="2 3">NCELM</strain>
    </source>
</reference>
<keyword evidence="1" id="KW-0732">Signal</keyword>
<accession>A0ABT5B1W2</accession>
<dbReference type="RefSeq" id="WP_271996819.1">
    <property type="nucleotide sequence ID" value="NZ_JAQNDN010000003.1"/>
</dbReference>
<feature type="chain" id="PRO_5047255583" evidence="1">
    <location>
        <begin position="25"/>
        <end position="110"/>
    </location>
</feature>
<dbReference type="Proteomes" id="UP001217838">
    <property type="component" value="Unassembled WGS sequence"/>
</dbReference>
<dbReference type="PROSITE" id="PS00018">
    <property type="entry name" value="EF_HAND_1"/>
    <property type="match status" value="1"/>
</dbReference>
<evidence type="ECO:0000313" key="2">
    <source>
        <dbReference type="EMBL" id="MDC0668067.1"/>
    </source>
</evidence>
<dbReference type="EMBL" id="JAQNDN010000003">
    <property type="protein sequence ID" value="MDC0668067.1"/>
    <property type="molecule type" value="Genomic_DNA"/>
</dbReference>
<evidence type="ECO:0000256" key="1">
    <source>
        <dbReference type="SAM" id="SignalP"/>
    </source>
</evidence>
<gene>
    <name evidence="2" type="ORF">POL58_09980</name>
</gene>
<comment type="caution">
    <text evidence="2">The sequence shown here is derived from an EMBL/GenBank/DDBJ whole genome shotgun (WGS) entry which is preliminary data.</text>
</comment>
<evidence type="ECO:0000313" key="3">
    <source>
        <dbReference type="Proteomes" id="UP001217838"/>
    </source>
</evidence>
<organism evidence="2 3">
    <name type="scientific">Nannocystis radixulma</name>
    <dbReference type="NCBI Taxonomy" id="2995305"/>
    <lineage>
        <taxon>Bacteria</taxon>
        <taxon>Pseudomonadati</taxon>
        <taxon>Myxococcota</taxon>
        <taxon>Polyangia</taxon>
        <taxon>Nannocystales</taxon>
        <taxon>Nannocystaceae</taxon>
        <taxon>Nannocystis</taxon>
    </lineage>
</organism>
<name>A0ABT5B1W2_9BACT</name>
<feature type="signal peptide" evidence="1">
    <location>
        <begin position="1"/>
        <end position="24"/>
    </location>
</feature>
<keyword evidence="3" id="KW-1185">Reference proteome</keyword>
<sequence length="110" mass="11466">MLKAHITLAALALAAGAAAPLARALPDPPGRCPPGFCLDSIRDDDTELAADKNGNRQICRKELKTADACGNPSDPAQGNGSNDCEVIKDDNNPSGFPLVRCDDIVLRDPG</sequence>